<dbReference type="Proteomes" id="UP001159363">
    <property type="component" value="Chromosome 2"/>
</dbReference>
<feature type="region of interest" description="Disordered" evidence="1">
    <location>
        <begin position="193"/>
        <end position="266"/>
    </location>
</feature>
<sequence>MKIRASRDAEEEDQRQATTWDIAVVKCVCGGYERECPSAAKGEQDLSLPIQVIEEETIVARESRHGSLSPNTVYCIIAGLPNCGKSCVKLSLLEEYNGRDYENLSVNTPCVPQSSPCNSQSHDTVTPEAGNIWPSIFLETTITTAVHIAKVAVISARARAWGWRRPGGWSCGRDDALRSWFLFRRGTPRPWAERKDAASFLPPKSGIPDDSRLLSSSSGRRSWAPPGIDRGSADRRRFLARPVSLPGGDAPFPRPPSSPRRRPPFT</sequence>
<name>A0ABQ9I6P5_9NEOP</name>
<reference evidence="2 3" key="1">
    <citation type="submission" date="2023-02" db="EMBL/GenBank/DDBJ databases">
        <title>LHISI_Scaffold_Assembly.</title>
        <authorList>
            <person name="Stuart O.P."/>
            <person name="Cleave R."/>
            <person name="Magrath M.J.L."/>
            <person name="Mikheyev A.S."/>
        </authorList>
    </citation>
    <scope>NUCLEOTIDE SEQUENCE [LARGE SCALE GENOMIC DNA]</scope>
    <source>
        <strain evidence="2">Daus_M_001</strain>
        <tissue evidence="2">Leg muscle</tissue>
    </source>
</reference>
<keyword evidence="3" id="KW-1185">Reference proteome</keyword>
<evidence type="ECO:0000313" key="2">
    <source>
        <dbReference type="EMBL" id="KAJ8891939.1"/>
    </source>
</evidence>
<gene>
    <name evidence="2" type="ORF">PR048_004498</name>
</gene>
<protein>
    <submittedName>
        <fullName evidence="2">Uncharacterized protein</fullName>
    </submittedName>
</protein>
<dbReference type="EMBL" id="JARBHB010000002">
    <property type="protein sequence ID" value="KAJ8891939.1"/>
    <property type="molecule type" value="Genomic_DNA"/>
</dbReference>
<feature type="compositionally biased region" description="Low complexity" evidence="1">
    <location>
        <begin position="213"/>
        <end position="222"/>
    </location>
</feature>
<evidence type="ECO:0000313" key="3">
    <source>
        <dbReference type="Proteomes" id="UP001159363"/>
    </source>
</evidence>
<evidence type="ECO:0000256" key="1">
    <source>
        <dbReference type="SAM" id="MobiDB-lite"/>
    </source>
</evidence>
<proteinExistence type="predicted"/>
<comment type="caution">
    <text evidence="2">The sequence shown here is derived from an EMBL/GenBank/DDBJ whole genome shotgun (WGS) entry which is preliminary data.</text>
</comment>
<organism evidence="2 3">
    <name type="scientific">Dryococelus australis</name>
    <dbReference type="NCBI Taxonomy" id="614101"/>
    <lineage>
        <taxon>Eukaryota</taxon>
        <taxon>Metazoa</taxon>
        <taxon>Ecdysozoa</taxon>
        <taxon>Arthropoda</taxon>
        <taxon>Hexapoda</taxon>
        <taxon>Insecta</taxon>
        <taxon>Pterygota</taxon>
        <taxon>Neoptera</taxon>
        <taxon>Polyneoptera</taxon>
        <taxon>Phasmatodea</taxon>
        <taxon>Verophasmatodea</taxon>
        <taxon>Anareolatae</taxon>
        <taxon>Phasmatidae</taxon>
        <taxon>Eurycanthinae</taxon>
        <taxon>Dryococelus</taxon>
    </lineage>
</organism>
<accession>A0ABQ9I6P5</accession>